<dbReference type="InterPro" id="IPR011990">
    <property type="entry name" value="TPR-like_helical_dom_sf"/>
</dbReference>
<sequence>MQHYLKATPDHYAEAVKYFLQAVELDPEYSHAHAALASVFFNSYRQQFFRFLKLEAFEAWNKTEKHLQQAIKSPTSLAFQVASGLSLTGRKHGEAIDYANKATALEPSDANAHSTLAFALIMAGYPEQALASVDLARRLDPHNEYYYLFLQGLSEFGQDHYQKVMTTFEQSLELNPELWSESGEFGCAPTPTVPLLS</sequence>
<evidence type="ECO:0000313" key="3">
    <source>
        <dbReference type="EMBL" id="GAH02652.1"/>
    </source>
</evidence>
<organism evidence="3">
    <name type="scientific">marine sediment metagenome</name>
    <dbReference type="NCBI Taxonomy" id="412755"/>
    <lineage>
        <taxon>unclassified sequences</taxon>
        <taxon>metagenomes</taxon>
        <taxon>ecological metagenomes</taxon>
    </lineage>
</organism>
<dbReference type="Gene3D" id="1.25.40.10">
    <property type="entry name" value="Tetratricopeptide repeat domain"/>
    <property type="match status" value="2"/>
</dbReference>
<keyword evidence="1" id="KW-0677">Repeat</keyword>
<dbReference type="AlphaFoldDB" id="X1C5L6"/>
<protein>
    <recommendedName>
        <fullName evidence="4">Tetratricopeptide repeat protein</fullName>
    </recommendedName>
</protein>
<gene>
    <name evidence="3" type="ORF">S01H4_41892</name>
</gene>
<evidence type="ECO:0000256" key="1">
    <source>
        <dbReference type="ARBA" id="ARBA00022737"/>
    </source>
</evidence>
<proteinExistence type="predicted"/>
<dbReference type="InterPro" id="IPR019734">
    <property type="entry name" value="TPR_rpt"/>
</dbReference>
<dbReference type="PANTHER" id="PTHR44943:SF8">
    <property type="entry name" value="TPR REPEAT-CONTAINING PROTEIN MJ0263"/>
    <property type="match status" value="1"/>
</dbReference>
<dbReference type="SMART" id="SM00028">
    <property type="entry name" value="TPR"/>
    <property type="match status" value="2"/>
</dbReference>
<keyword evidence="2" id="KW-0802">TPR repeat</keyword>
<dbReference type="PANTHER" id="PTHR44943">
    <property type="entry name" value="CELLULOSE SYNTHASE OPERON PROTEIN C"/>
    <property type="match status" value="1"/>
</dbReference>
<reference evidence="3" key="1">
    <citation type="journal article" date="2014" name="Front. Microbiol.">
        <title>High frequency of phylogenetically diverse reductive dehalogenase-homologous genes in deep subseafloor sedimentary metagenomes.</title>
        <authorList>
            <person name="Kawai M."/>
            <person name="Futagami T."/>
            <person name="Toyoda A."/>
            <person name="Takaki Y."/>
            <person name="Nishi S."/>
            <person name="Hori S."/>
            <person name="Arai W."/>
            <person name="Tsubouchi T."/>
            <person name="Morono Y."/>
            <person name="Uchiyama I."/>
            <person name="Ito T."/>
            <person name="Fujiyama A."/>
            <person name="Inagaki F."/>
            <person name="Takami H."/>
        </authorList>
    </citation>
    <scope>NUCLEOTIDE SEQUENCE</scope>
    <source>
        <strain evidence="3">Expedition CK06-06</strain>
    </source>
</reference>
<name>X1C5L6_9ZZZZ</name>
<feature type="non-terminal residue" evidence="3">
    <location>
        <position position="197"/>
    </location>
</feature>
<dbReference type="EMBL" id="BART01022945">
    <property type="protein sequence ID" value="GAH02652.1"/>
    <property type="molecule type" value="Genomic_DNA"/>
</dbReference>
<comment type="caution">
    <text evidence="3">The sequence shown here is derived from an EMBL/GenBank/DDBJ whole genome shotgun (WGS) entry which is preliminary data.</text>
</comment>
<evidence type="ECO:0000256" key="2">
    <source>
        <dbReference type="ARBA" id="ARBA00022803"/>
    </source>
</evidence>
<accession>X1C5L6</accession>
<evidence type="ECO:0008006" key="4">
    <source>
        <dbReference type="Google" id="ProtNLM"/>
    </source>
</evidence>
<dbReference type="SUPFAM" id="SSF48452">
    <property type="entry name" value="TPR-like"/>
    <property type="match status" value="1"/>
</dbReference>
<dbReference type="InterPro" id="IPR051685">
    <property type="entry name" value="Ycf3/AcsC/BcsC/TPR_MFPF"/>
</dbReference>
<dbReference type="Pfam" id="PF14559">
    <property type="entry name" value="TPR_19"/>
    <property type="match status" value="1"/>
</dbReference>
<dbReference type="Pfam" id="PF13181">
    <property type="entry name" value="TPR_8"/>
    <property type="match status" value="1"/>
</dbReference>